<evidence type="ECO:0000256" key="4">
    <source>
        <dbReference type="ARBA" id="ARBA00022660"/>
    </source>
</evidence>
<comment type="caution">
    <text evidence="11">The sequence shown here is derived from an EMBL/GenBank/DDBJ whole genome shotgun (WGS) entry which is preliminary data.</text>
</comment>
<dbReference type="AlphaFoldDB" id="A0AAV5AFC6"/>
<evidence type="ECO:0000256" key="7">
    <source>
        <dbReference type="ARBA" id="ARBA00023128"/>
    </source>
</evidence>
<protein>
    <recommendedName>
        <fullName evidence="10">Ubiquinol-cytochrome C reductase hinge domain-containing protein</fullName>
    </recommendedName>
</protein>
<feature type="compositionally biased region" description="Basic and acidic residues" evidence="9">
    <location>
        <begin position="31"/>
        <end position="41"/>
    </location>
</feature>
<dbReference type="Proteomes" id="UP001050691">
    <property type="component" value="Unassembled WGS sequence"/>
</dbReference>
<evidence type="ECO:0000256" key="3">
    <source>
        <dbReference type="ARBA" id="ARBA00022448"/>
    </source>
</evidence>
<keyword evidence="4" id="KW-0679">Respiratory chain</keyword>
<keyword evidence="3" id="KW-0813">Transport</keyword>
<feature type="compositionally biased region" description="Acidic residues" evidence="9">
    <location>
        <begin position="42"/>
        <end position="65"/>
    </location>
</feature>
<keyword evidence="12" id="KW-1185">Reference proteome</keyword>
<evidence type="ECO:0000259" key="10">
    <source>
        <dbReference type="Pfam" id="PF02320"/>
    </source>
</evidence>
<evidence type="ECO:0000256" key="5">
    <source>
        <dbReference type="ARBA" id="ARBA00022792"/>
    </source>
</evidence>
<evidence type="ECO:0000256" key="1">
    <source>
        <dbReference type="ARBA" id="ARBA00004273"/>
    </source>
</evidence>
<accession>A0AAV5AFC6</accession>
<dbReference type="Pfam" id="PF02320">
    <property type="entry name" value="UCR_hinge"/>
    <property type="match status" value="1"/>
</dbReference>
<proteinExistence type="inferred from homology"/>
<keyword evidence="6" id="KW-0249">Electron transport</keyword>
<comment type="similarity">
    <text evidence="2">Belongs to the UQCRH/QCR6 family.</text>
</comment>
<evidence type="ECO:0000256" key="6">
    <source>
        <dbReference type="ARBA" id="ARBA00022982"/>
    </source>
</evidence>
<reference evidence="11" key="1">
    <citation type="submission" date="2021-10" db="EMBL/GenBank/DDBJ databases">
        <title>De novo Genome Assembly of Clathrus columnatus (Basidiomycota, Fungi) Using Illumina and Nanopore Sequence Data.</title>
        <authorList>
            <person name="Ogiso-Tanaka E."/>
            <person name="Itagaki H."/>
            <person name="Hosoya T."/>
            <person name="Hosaka K."/>
        </authorList>
    </citation>
    <scope>NUCLEOTIDE SEQUENCE</scope>
    <source>
        <strain evidence="11">MO-923</strain>
    </source>
</reference>
<evidence type="ECO:0000256" key="8">
    <source>
        <dbReference type="ARBA" id="ARBA00023136"/>
    </source>
</evidence>
<dbReference type="InterPro" id="IPR023184">
    <property type="entry name" value="Ubol_cytC_Rdtase_hinge_dom"/>
</dbReference>
<dbReference type="InterPro" id="IPR036811">
    <property type="entry name" value="Ubol_cytC_Rdtase_hinge_dom_sf"/>
</dbReference>
<evidence type="ECO:0000313" key="11">
    <source>
        <dbReference type="EMBL" id="GJJ11353.1"/>
    </source>
</evidence>
<dbReference type="GO" id="GO:0005743">
    <property type="term" value="C:mitochondrial inner membrane"/>
    <property type="evidence" value="ECO:0007669"/>
    <property type="project" value="UniProtKB-SubCell"/>
</dbReference>
<dbReference type="Gene3D" id="1.10.287.20">
    <property type="entry name" value="Ubiquinol-cytochrome C reductase hinge domain"/>
    <property type="match status" value="1"/>
</dbReference>
<gene>
    <name evidence="11" type="ORF">Clacol_005585</name>
</gene>
<evidence type="ECO:0000313" key="12">
    <source>
        <dbReference type="Proteomes" id="UP001050691"/>
    </source>
</evidence>
<keyword evidence="5" id="KW-0999">Mitochondrion inner membrane</keyword>
<keyword evidence="8" id="KW-0472">Membrane</keyword>
<dbReference type="EMBL" id="BPWL01000006">
    <property type="protein sequence ID" value="GJJ11353.1"/>
    <property type="molecule type" value="Genomic_DNA"/>
</dbReference>
<feature type="domain" description="Ubiquinol-cytochrome C reductase hinge" evidence="10">
    <location>
        <begin position="66"/>
        <end position="110"/>
    </location>
</feature>
<dbReference type="SUPFAM" id="SSF81531">
    <property type="entry name" value="Non-heme 11 kDa protein of cytochrome bc1 complex (Ubiquinol-cytochrome c reductase)"/>
    <property type="match status" value="1"/>
</dbReference>
<evidence type="ECO:0000256" key="2">
    <source>
        <dbReference type="ARBA" id="ARBA00006498"/>
    </source>
</evidence>
<organism evidence="11 12">
    <name type="scientific">Clathrus columnatus</name>
    <dbReference type="NCBI Taxonomy" id="1419009"/>
    <lineage>
        <taxon>Eukaryota</taxon>
        <taxon>Fungi</taxon>
        <taxon>Dikarya</taxon>
        <taxon>Basidiomycota</taxon>
        <taxon>Agaricomycotina</taxon>
        <taxon>Agaricomycetes</taxon>
        <taxon>Phallomycetidae</taxon>
        <taxon>Phallales</taxon>
        <taxon>Clathraceae</taxon>
        <taxon>Clathrus</taxon>
    </lineage>
</organism>
<feature type="region of interest" description="Disordered" evidence="9">
    <location>
        <begin position="11"/>
        <end position="76"/>
    </location>
</feature>
<sequence length="110" mass="12293">MLSGLLSSFFVYADAKQDDSKEEENVNSSGKPEEEQSKETSEETPEEAPVEEAAKEEEEDEDEPEDVHPAIREECSNSAKCSSLKKHFDHCQEKVQGGHGFKGEECVEEL</sequence>
<feature type="compositionally biased region" description="Basic and acidic residues" evidence="9">
    <location>
        <begin position="66"/>
        <end position="75"/>
    </location>
</feature>
<keyword evidence="7" id="KW-0496">Mitochondrion</keyword>
<evidence type="ECO:0000256" key="9">
    <source>
        <dbReference type="SAM" id="MobiDB-lite"/>
    </source>
</evidence>
<name>A0AAV5AFC6_9AGAM</name>
<comment type="subcellular location">
    <subcellularLocation>
        <location evidence="1">Mitochondrion inner membrane</location>
    </subcellularLocation>
</comment>